<dbReference type="SUPFAM" id="SSF56601">
    <property type="entry name" value="beta-lactamase/transpeptidase-like"/>
    <property type="match status" value="1"/>
</dbReference>
<dbReference type="InterPro" id="IPR001466">
    <property type="entry name" value="Beta-lactam-related"/>
</dbReference>
<dbReference type="Pfam" id="PF00144">
    <property type="entry name" value="Beta-lactamase"/>
    <property type="match status" value="1"/>
</dbReference>
<dbReference type="EMBL" id="DPIY01000009">
    <property type="protein sequence ID" value="HCT57340.1"/>
    <property type="molecule type" value="Genomic_DNA"/>
</dbReference>
<dbReference type="PANTHER" id="PTHR43283">
    <property type="entry name" value="BETA-LACTAMASE-RELATED"/>
    <property type="match status" value="1"/>
</dbReference>
<dbReference type="GO" id="GO:0016787">
    <property type="term" value="F:hydrolase activity"/>
    <property type="evidence" value="ECO:0007669"/>
    <property type="project" value="UniProtKB-KW"/>
</dbReference>
<keyword evidence="2" id="KW-0472">Membrane</keyword>
<comment type="caution">
    <text evidence="4">The sequence shown here is derived from an EMBL/GenBank/DDBJ whole genome shotgun (WGS) entry which is preliminary data.</text>
</comment>
<keyword evidence="2" id="KW-1133">Transmembrane helix</keyword>
<dbReference type="InterPro" id="IPR050789">
    <property type="entry name" value="Diverse_Enzym_Activities"/>
</dbReference>
<dbReference type="Gene3D" id="3.40.710.10">
    <property type="entry name" value="DD-peptidase/beta-lactamase superfamily"/>
    <property type="match status" value="1"/>
</dbReference>
<accession>A0A3D4V8A1</accession>
<feature type="transmembrane region" description="Helical" evidence="2">
    <location>
        <begin position="45"/>
        <end position="65"/>
    </location>
</feature>
<evidence type="ECO:0000256" key="2">
    <source>
        <dbReference type="SAM" id="Phobius"/>
    </source>
</evidence>
<organism evidence="4 5">
    <name type="scientific">Gemmatimonas aurantiaca</name>
    <dbReference type="NCBI Taxonomy" id="173480"/>
    <lineage>
        <taxon>Bacteria</taxon>
        <taxon>Pseudomonadati</taxon>
        <taxon>Gemmatimonadota</taxon>
        <taxon>Gemmatimonadia</taxon>
        <taxon>Gemmatimonadales</taxon>
        <taxon>Gemmatimonadaceae</taxon>
        <taxon>Gemmatimonas</taxon>
    </lineage>
</organism>
<evidence type="ECO:0000313" key="5">
    <source>
        <dbReference type="Proteomes" id="UP000264071"/>
    </source>
</evidence>
<evidence type="ECO:0000313" key="4">
    <source>
        <dbReference type="EMBL" id="HCT57340.1"/>
    </source>
</evidence>
<keyword evidence="1" id="KW-0378">Hydrolase</keyword>
<protein>
    <recommendedName>
        <fullName evidence="3">Beta-lactamase-related domain-containing protein</fullName>
    </recommendedName>
</protein>
<sequence length="438" mass="46651">MNRLRPHTRNSPRVVTLVASLTNACKPGFLKQPTALRDAHRRSRLLLAPVVIGPALAIGCASGGMSGGTSSAAAAPLAPPAAVAAPVARAVADSVRAVLDRAIADSAFPGAYAVVGTREGIIAEYGAGRLDVLDNTRPSNTTVWDLASLTKVIGTTSAMLQLVGSGRVALDSPVVRYLPEWTARGANRVTVRNLLSHNSGLQAGRLFYKEATTADEAFQQLFATAPDTAPGVRYTYSDIGFLLLGRLVARVSGESLDAYDAAHIFGPLGMQDTRYLPPTSWLSRIAPTEQDPWRGRKVRGEVHDENAHRMGGVVGHAGLFSSARDLSRFARMYLNYGQLDGQRIFDSATVVAFTRVQNPALSHRALGWETANGTNSAGKRMSTSAFGHTGFTGTSIWMDPGQNLFVLLLTNRVNPTRENRKIGAVRTGLADAVVGALR</sequence>
<dbReference type="InterPro" id="IPR012338">
    <property type="entry name" value="Beta-lactam/transpept-like"/>
</dbReference>
<name>A0A3D4V8A1_9BACT</name>
<dbReference type="Proteomes" id="UP000264071">
    <property type="component" value="Unassembled WGS sequence"/>
</dbReference>
<reference evidence="4 5" key="1">
    <citation type="journal article" date="2018" name="Nat. Biotechnol.">
        <title>A standardized bacterial taxonomy based on genome phylogeny substantially revises the tree of life.</title>
        <authorList>
            <person name="Parks D.H."/>
            <person name="Chuvochina M."/>
            <person name="Waite D.W."/>
            <person name="Rinke C."/>
            <person name="Skarshewski A."/>
            <person name="Chaumeil P.A."/>
            <person name="Hugenholtz P."/>
        </authorList>
    </citation>
    <scope>NUCLEOTIDE SEQUENCE [LARGE SCALE GENOMIC DNA]</scope>
    <source>
        <strain evidence="4">UBA8844</strain>
    </source>
</reference>
<evidence type="ECO:0000256" key="1">
    <source>
        <dbReference type="ARBA" id="ARBA00022801"/>
    </source>
</evidence>
<gene>
    <name evidence="4" type="ORF">DGD08_09040</name>
</gene>
<keyword evidence="2" id="KW-0812">Transmembrane</keyword>
<proteinExistence type="predicted"/>
<feature type="domain" description="Beta-lactamase-related" evidence="3">
    <location>
        <begin position="96"/>
        <end position="420"/>
    </location>
</feature>
<dbReference type="AlphaFoldDB" id="A0A3D4V8A1"/>
<dbReference type="PANTHER" id="PTHR43283:SF11">
    <property type="entry name" value="BETA-LACTAMASE-RELATED DOMAIN-CONTAINING PROTEIN"/>
    <property type="match status" value="1"/>
</dbReference>
<evidence type="ECO:0000259" key="3">
    <source>
        <dbReference type="Pfam" id="PF00144"/>
    </source>
</evidence>